<dbReference type="InterPro" id="IPR036640">
    <property type="entry name" value="ABC1_TM_sf"/>
</dbReference>
<comment type="subcellular location">
    <subcellularLocation>
        <location evidence="1">Membrane</location>
        <topology evidence="1">Multi-pass membrane protein</topology>
    </subcellularLocation>
</comment>
<dbReference type="FunFam" id="3.40.50.300:FF:000218">
    <property type="entry name" value="Multidrug ABC transporter ATP-binding protein"/>
    <property type="match status" value="1"/>
</dbReference>
<evidence type="ECO:0000256" key="12">
    <source>
        <dbReference type="SAM" id="Phobius"/>
    </source>
</evidence>
<evidence type="ECO:0000259" key="14">
    <source>
        <dbReference type="PROSITE" id="PS50929"/>
    </source>
</evidence>
<evidence type="ECO:0000259" key="13">
    <source>
        <dbReference type="PROSITE" id="PS50893"/>
    </source>
</evidence>
<keyword evidence="10 12" id="KW-0472">Membrane</keyword>
<dbReference type="AlphaFoldDB" id="A0A9W8AU64"/>
<dbReference type="Pfam" id="PF00005">
    <property type="entry name" value="ABC_tran"/>
    <property type="match status" value="1"/>
</dbReference>
<evidence type="ECO:0000256" key="8">
    <source>
        <dbReference type="ARBA" id="ARBA00022989"/>
    </source>
</evidence>
<keyword evidence="5" id="KW-0999">Mitochondrion inner membrane</keyword>
<dbReference type="InterPro" id="IPR003439">
    <property type="entry name" value="ABC_transporter-like_ATP-bd"/>
</dbReference>
<keyword evidence="8 12" id="KW-1133">Transmembrane helix</keyword>
<dbReference type="Pfam" id="PF00664">
    <property type="entry name" value="ABC_membrane"/>
    <property type="match status" value="1"/>
</dbReference>
<dbReference type="InterPro" id="IPR027417">
    <property type="entry name" value="P-loop_NTPase"/>
</dbReference>
<evidence type="ECO:0000256" key="4">
    <source>
        <dbReference type="ARBA" id="ARBA00022741"/>
    </source>
</evidence>
<dbReference type="SMART" id="SM00382">
    <property type="entry name" value="AAA"/>
    <property type="match status" value="1"/>
</dbReference>
<keyword evidence="3 12" id="KW-0812">Transmembrane</keyword>
<dbReference type="PANTHER" id="PTHR43394:SF1">
    <property type="entry name" value="ATP-BINDING CASSETTE SUB-FAMILY B MEMBER 10, MITOCHONDRIAL"/>
    <property type="match status" value="1"/>
</dbReference>
<keyword evidence="6 15" id="KW-0067">ATP-binding</keyword>
<evidence type="ECO:0000256" key="6">
    <source>
        <dbReference type="ARBA" id="ARBA00022840"/>
    </source>
</evidence>
<feature type="transmembrane region" description="Helical" evidence="12">
    <location>
        <begin position="328"/>
        <end position="345"/>
    </location>
</feature>
<evidence type="ECO:0000256" key="1">
    <source>
        <dbReference type="ARBA" id="ARBA00004141"/>
    </source>
</evidence>
<feature type="transmembrane region" description="Helical" evidence="12">
    <location>
        <begin position="201"/>
        <end position="225"/>
    </location>
</feature>
<dbReference type="OrthoDB" id="6500128at2759"/>
<dbReference type="InterPro" id="IPR003593">
    <property type="entry name" value="AAA+_ATPase"/>
</dbReference>
<dbReference type="GO" id="GO:0016887">
    <property type="term" value="F:ATP hydrolysis activity"/>
    <property type="evidence" value="ECO:0007669"/>
    <property type="project" value="InterPro"/>
</dbReference>
<feature type="transmembrane region" description="Helical" evidence="12">
    <location>
        <begin position="351"/>
        <end position="369"/>
    </location>
</feature>
<gene>
    <name evidence="15" type="primary">MDL1</name>
    <name evidence="15" type="ORF">IWQ62_003225</name>
</gene>
<evidence type="ECO:0000313" key="15">
    <source>
        <dbReference type="EMBL" id="KAJ1963418.1"/>
    </source>
</evidence>
<dbReference type="PROSITE" id="PS00211">
    <property type="entry name" value="ABC_TRANSPORTER_1"/>
    <property type="match status" value="1"/>
</dbReference>
<dbReference type="GO" id="GO:0005524">
    <property type="term" value="F:ATP binding"/>
    <property type="evidence" value="ECO:0007669"/>
    <property type="project" value="UniProtKB-KW"/>
</dbReference>
<keyword evidence="9" id="KW-0496">Mitochondrion</keyword>
<dbReference type="InterPro" id="IPR011527">
    <property type="entry name" value="ABC1_TM_dom"/>
</dbReference>
<dbReference type="PROSITE" id="PS50893">
    <property type="entry name" value="ABC_TRANSPORTER_2"/>
    <property type="match status" value="1"/>
</dbReference>
<evidence type="ECO:0000256" key="7">
    <source>
        <dbReference type="ARBA" id="ARBA00022946"/>
    </source>
</evidence>
<feature type="transmembrane region" description="Helical" evidence="12">
    <location>
        <begin position="245"/>
        <end position="269"/>
    </location>
</feature>
<dbReference type="SUPFAM" id="SSF90123">
    <property type="entry name" value="ABC transporter transmembrane region"/>
    <property type="match status" value="1"/>
</dbReference>
<name>A0A9W8AU64_9FUNG</name>
<keyword evidence="7" id="KW-0809">Transit peptide</keyword>
<dbReference type="InterPro" id="IPR039421">
    <property type="entry name" value="Type_1_exporter"/>
</dbReference>
<evidence type="ECO:0000256" key="10">
    <source>
        <dbReference type="ARBA" id="ARBA00023136"/>
    </source>
</evidence>
<dbReference type="CDD" id="cd18573">
    <property type="entry name" value="ABC_6TM_ABCB10_like"/>
    <property type="match status" value="1"/>
</dbReference>
<dbReference type="Gene3D" id="1.20.1560.10">
    <property type="entry name" value="ABC transporter type 1, transmembrane domain"/>
    <property type="match status" value="1"/>
</dbReference>
<dbReference type="EMBL" id="JANBPY010000828">
    <property type="protein sequence ID" value="KAJ1963418.1"/>
    <property type="molecule type" value="Genomic_DNA"/>
</dbReference>
<reference evidence="15" key="1">
    <citation type="submission" date="2022-07" db="EMBL/GenBank/DDBJ databases">
        <title>Phylogenomic reconstructions and comparative analyses of Kickxellomycotina fungi.</title>
        <authorList>
            <person name="Reynolds N.K."/>
            <person name="Stajich J.E."/>
            <person name="Barry K."/>
            <person name="Grigoriev I.V."/>
            <person name="Crous P."/>
            <person name="Smith M.E."/>
        </authorList>
    </citation>
    <scope>NUCLEOTIDE SEQUENCE</scope>
    <source>
        <strain evidence="15">RSA 1196</strain>
    </source>
</reference>
<comment type="caution">
    <text evidence="15">The sequence shown here is derived from an EMBL/GenBank/DDBJ whole genome shotgun (WGS) entry which is preliminary data.</text>
</comment>
<feature type="transmembrane region" description="Helical" evidence="12">
    <location>
        <begin position="468"/>
        <end position="486"/>
    </location>
</feature>
<dbReference type="PANTHER" id="PTHR43394">
    <property type="entry name" value="ATP-DEPENDENT PERMEASE MDL1, MITOCHONDRIAL"/>
    <property type="match status" value="1"/>
</dbReference>
<evidence type="ECO:0000256" key="9">
    <source>
        <dbReference type="ARBA" id="ARBA00023128"/>
    </source>
</evidence>
<comment type="similarity">
    <text evidence="2">Belongs to the ABC transporter superfamily. ABCB family. Mitochondrial peptide exporter (TC 3.A.1.212) subfamily.</text>
</comment>
<feature type="compositionally biased region" description="Low complexity" evidence="11">
    <location>
        <begin position="154"/>
        <end position="170"/>
    </location>
</feature>
<dbReference type="Gene3D" id="3.40.50.300">
    <property type="entry name" value="P-loop containing nucleotide triphosphate hydrolases"/>
    <property type="match status" value="1"/>
</dbReference>
<organism evidence="15 16">
    <name type="scientific">Dispira parvispora</name>
    <dbReference type="NCBI Taxonomy" id="1520584"/>
    <lineage>
        <taxon>Eukaryota</taxon>
        <taxon>Fungi</taxon>
        <taxon>Fungi incertae sedis</taxon>
        <taxon>Zoopagomycota</taxon>
        <taxon>Kickxellomycotina</taxon>
        <taxon>Dimargaritomycetes</taxon>
        <taxon>Dimargaritales</taxon>
        <taxon>Dimargaritaceae</taxon>
        <taxon>Dispira</taxon>
    </lineage>
</organism>
<feature type="domain" description="ABC transmembrane type-1" evidence="14">
    <location>
        <begin position="206"/>
        <end position="491"/>
    </location>
</feature>
<evidence type="ECO:0000256" key="5">
    <source>
        <dbReference type="ARBA" id="ARBA00022792"/>
    </source>
</evidence>
<evidence type="ECO:0000256" key="11">
    <source>
        <dbReference type="SAM" id="MobiDB-lite"/>
    </source>
</evidence>
<feature type="compositionally biased region" description="Polar residues" evidence="11">
    <location>
        <begin position="131"/>
        <end position="152"/>
    </location>
</feature>
<keyword evidence="16" id="KW-1185">Reference proteome</keyword>
<evidence type="ECO:0000256" key="2">
    <source>
        <dbReference type="ARBA" id="ARBA00005580"/>
    </source>
</evidence>
<feature type="compositionally biased region" description="Polar residues" evidence="11">
    <location>
        <begin position="104"/>
        <end position="118"/>
    </location>
</feature>
<feature type="transmembrane region" description="Helical" evidence="12">
    <location>
        <begin position="426"/>
        <end position="448"/>
    </location>
</feature>
<accession>A0A9W8AU64</accession>
<dbReference type="GO" id="GO:0005743">
    <property type="term" value="C:mitochondrial inner membrane"/>
    <property type="evidence" value="ECO:0007669"/>
    <property type="project" value="TreeGrafter"/>
</dbReference>
<dbReference type="FunFam" id="1.20.1560.10:FF:000048">
    <property type="entry name" value="ATP-binding cassette sub-family B member 10, mitochondrial"/>
    <property type="match status" value="1"/>
</dbReference>
<feature type="domain" description="ABC transporter" evidence="13">
    <location>
        <begin position="527"/>
        <end position="763"/>
    </location>
</feature>
<dbReference type="Proteomes" id="UP001150925">
    <property type="component" value="Unassembled WGS sequence"/>
</dbReference>
<proteinExistence type="inferred from homology"/>
<dbReference type="GO" id="GO:0090374">
    <property type="term" value="P:oligopeptide export from mitochondrion"/>
    <property type="evidence" value="ECO:0007669"/>
    <property type="project" value="TreeGrafter"/>
</dbReference>
<dbReference type="InterPro" id="IPR017871">
    <property type="entry name" value="ABC_transporter-like_CS"/>
</dbReference>
<dbReference type="PROSITE" id="PS50929">
    <property type="entry name" value="ABC_TM1F"/>
    <property type="match status" value="1"/>
</dbReference>
<dbReference type="GO" id="GO:0015421">
    <property type="term" value="F:ABC-type oligopeptide transporter activity"/>
    <property type="evidence" value="ECO:0007669"/>
    <property type="project" value="TreeGrafter"/>
</dbReference>
<evidence type="ECO:0000256" key="3">
    <source>
        <dbReference type="ARBA" id="ARBA00022692"/>
    </source>
</evidence>
<keyword evidence="4" id="KW-0547">Nucleotide-binding</keyword>
<sequence length="768" mass="83638">MQLVIMSPTLLQSPSRFPFLTWRSGCFIPPGTRWHSPQPRIPLLQGQLSRTPFHRLHTCRSSLPPRCLGRSPSVTRGTDLLHGTLRQPVRTFRFLAYFLPSRVPQGQRSGSTQATVSPDQAGAHGHDSHQQHPTSTDASSVPAVATSTTAEHNPTATLRSTSPTPPSTLTQEAKKAEQGSTLTKFSWTALRRLVTLARPEYKILGGAVSLLLLSSTVTMSVPFAMGKIIDIVSSTSTNPPFGLSPAQFFMALGAFFVSGALANSGRVYLIRLAGERVIRRLRTLLFSSLLRQEIGFFDQQRTGDLVSRLANDTTVVGKSLTHNISDGLRSLMMAGAGLSMMFYMSPTLTGIMLGIVPPISIAAIVYGRYIRHLSHQTQTALGESTKVVEERLSNIRTVQAFVTEDKEVGVYRERVDSVFQLAKKEAMYSAFFFGGAGLAGNLAIMAMLGVGGNMVMQGGLTVGELTSFLLYTAYVGGSLSGLTSFYSEIMKGMGASGRLFDLLDRTPMIPRGTSDSSTVLAPLHGRVTFDHVSFAYPTRTQSEIFHDLSFAVAPGTVVGIAGASGTGKSTIAALLLRFYDPQRGTIRVDGVDLRELDLEWWRRQIATVSQEPVLFAGTIAENVAYGLVGEVTEAQIREALVQAHCGFVEQLPDGIHTYVGERGVSLSGGQKQRVAIARAIIKNPHILIFDEATSALDSENEHLMKEALSSLTRGRTVFTIAHRLSTLKSTDLILCLDQGELVETGTFSHLMEKPDGYFKRLMEYQMHH</sequence>
<dbReference type="SUPFAM" id="SSF52540">
    <property type="entry name" value="P-loop containing nucleoside triphosphate hydrolases"/>
    <property type="match status" value="1"/>
</dbReference>
<evidence type="ECO:0000313" key="16">
    <source>
        <dbReference type="Proteomes" id="UP001150925"/>
    </source>
</evidence>
<protein>
    <submittedName>
        <fullName evidence="15">ATP-binding cassette permease mdl1</fullName>
    </submittedName>
</protein>
<feature type="region of interest" description="Disordered" evidence="11">
    <location>
        <begin position="104"/>
        <end position="177"/>
    </location>
</feature>